<comment type="caution">
    <text evidence="2">The sequence shown here is derived from an EMBL/GenBank/DDBJ whole genome shotgun (WGS) entry which is preliminary data.</text>
</comment>
<dbReference type="EMBL" id="JAURVH010001521">
    <property type="protein sequence ID" value="KAK5924120.1"/>
    <property type="molecule type" value="Genomic_DNA"/>
</dbReference>
<keyword evidence="3" id="KW-1185">Reference proteome</keyword>
<dbReference type="AlphaFoldDB" id="A0AAN8DPY8"/>
<name>A0AAN8DPY8_CHAGU</name>
<evidence type="ECO:0000256" key="1">
    <source>
        <dbReference type="SAM" id="MobiDB-lite"/>
    </source>
</evidence>
<sequence>MFPSTPLTALFVFGRKRQRPSLLICLCECRADANEFLSVYKFAFVHGEAPHTIRCMPESGGYAVCSGGLSVPASFTSDCIMETHRPLGHGDPPRRASCQTLSDKTDTTQKSEGYSVRDPGLARCQLFDGKSTVV</sequence>
<accession>A0AAN8DPY8</accession>
<proteinExistence type="predicted"/>
<feature type="region of interest" description="Disordered" evidence="1">
    <location>
        <begin position="85"/>
        <end position="114"/>
    </location>
</feature>
<organism evidence="2 3">
    <name type="scientific">Champsocephalus gunnari</name>
    <name type="common">Mackerel icefish</name>
    <dbReference type="NCBI Taxonomy" id="52237"/>
    <lineage>
        <taxon>Eukaryota</taxon>
        <taxon>Metazoa</taxon>
        <taxon>Chordata</taxon>
        <taxon>Craniata</taxon>
        <taxon>Vertebrata</taxon>
        <taxon>Euteleostomi</taxon>
        <taxon>Actinopterygii</taxon>
        <taxon>Neopterygii</taxon>
        <taxon>Teleostei</taxon>
        <taxon>Neoteleostei</taxon>
        <taxon>Acanthomorphata</taxon>
        <taxon>Eupercaria</taxon>
        <taxon>Perciformes</taxon>
        <taxon>Notothenioidei</taxon>
        <taxon>Channichthyidae</taxon>
        <taxon>Champsocephalus</taxon>
    </lineage>
</organism>
<evidence type="ECO:0000313" key="2">
    <source>
        <dbReference type="EMBL" id="KAK5924120.1"/>
    </source>
</evidence>
<reference evidence="2 3" key="1">
    <citation type="journal article" date="2023" name="Mol. Biol. Evol.">
        <title>Genomics of Secondarily Temperate Adaptation in the Only Non-Antarctic Icefish.</title>
        <authorList>
            <person name="Rivera-Colon A.G."/>
            <person name="Rayamajhi N."/>
            <person name="Minhas B.F."/>
            <person name="Madrigal G."/>
            <person name="Bilyk K.T."/>
            <person name="Yoon V."/>
            <person name="Hune M."/>
            <person name="Gregory S."/>
            <person name="Cheng C.H.C."/>
            <person name="Catchen J.M."/>
        </authorList>
    </citation>
    <scope>NUCLEOTIDE SEQUENCE [LARGE SCALE GENOMIC DNA]</scope>
    <source>
        <tissue evidence="2">White muscle</tissue>
    </source>
</reference>
<evidence type="ECO:0000313" key="3">
    <source>
        <dbReference type="Proteomes" id="UP001331515"/>
    </source>
</evidence>
<gene>
    <name evidence="2" type="ORF">CgunFtcFv8_001022</name>
</gene>
<dbReference type="Proteomes" id="UP001331515">
    <property type="component" value="Unassembled WGS sequence"/>
</dbReference>
<protein>
    <submittedName>
        <fullName evidence="2">Uncharacterized protein</fullName>
    </submittedName>
</protein>